<dbReference type="EMBL" id="VSIV01000192">
    <property type="protein sequence ID" value="TYB33142.1"/>
    <property type="molecule type" value="Genomic_DNA"/>
</dbReference>
<evidence type="ECO:0000313" key="1">
    <source>
        <dbReference type="EMBL" id="TYB33142.1"/>
    </source>
</evidence>
<proteinExistence type="predicted"/>
<organism evidence="1 2">
    <name type="scientific">Flexistipes sinusarabici</name>
    <dbReference type="NCBI Taxonomy" id="2352"/>
    <lineage>
        <taxon>Bacteria</taxon>
        <taxon>Pseudomonadati</taxon>
        <taxon>Deferribacterota</taxon>
        <taxon>Deferribacteres</taxon>
        <taxon>Deferribacterales</taxon>
        <taxon>Flexistipitaceae</taxon>
        <taxon>Flexistipes</taxon>
    </lineage>
</organism>
<comment type="caution">
    <text evidence="1">The sequence shown here is derived from an EMBL/GenBank/DDBJ whole genome shotgun (WGS) entry which is preliminary data.</text>
</comment>
<feature type="non-terminal residue" evidence="1">
    <location>
        <position position="1"/>
    </location>
</feature>
<reference evidence="1 2" key="1">
    <citation type="submission" date="2019-08" db="EMBL/GenBank/DDBJ databases">
        <title>Genomic characterization of a novel candidate phylum (ARYD3) from a high temperature, high salinity tertiary oil reservoir in north central Oklahoma, USA.</title>
        <authorList>
            <person name="Youssef N.H."/>
            <person name="Yadav A."/>
            <person name="Elshahed M.S."/>
        </authorList>
    </citation>
    <scope>NUCLEOTIDE SEQUENCE [LARGE SCALE GENOMIC DNA]</scope>
    <source>
        <strain evidence="1">ARYD1</strain>
    </source>
</reference>
<protein>
    <submittedName>
        <fullName evidence="1">Flavodoxin family protein</fullName>
    </submittedName>
</protein>
<dbReference type="AlphaFoldDB" id="A0A5D0ML66"/>
<gene>
    <name evidence="1" type="ORF">FXF49_07850</name>
</gene>
<accession>A0A5D0ML66</accession>
<sequence length="80" mass="8830">VAEQHSEKDMGVTPEVMKSSLESLGYRVVDVVKALGLFSAGEAAHNTNALQDAYTAGEKLLRTLRLRKKIEILVRNKNYG</sequence>
<name>A0A5D0ML66_FLESI</name>
<dbReference type="Proteomes" id="UP000323337">
    <property type="component" value="Unassembled WGS sequence"/>
</dbReference>
<evidence type="ECO:0000313" key="2">
    <source>
        <dbReference type="Proteomes" id="UP000323337"/>
    </source>
</evidence>